<protein>
    <submittedName>
        <fullName evidence="1">Uncharacterized protein</fullName>
    </submittedName>
</protein>
<organism evidence="1 2">
    <name type="scientific">Ganoderma sinense ZZ0214-1</name>
    <dbReference type="NCBI Taxonomy" id="1077348"/>
    <lineage>
        <taxon>Eukaryota</taxon>
        <taxon>Fungi</taxon>
        <taxon>Dikarya</taxon>
        <taxon>Basidiomycota</taxon>
        <taxon>Agaricomycotina</taxon>
        <taxon>Agaricomycetes</taxon>
        <taxon>Polyporales</taxon>
        <taxon>Polyporaceae</taxon>
        <taxon>Ganoderma</taxon>
    </lineage>
</organism>
<proteinExistence type="predicted"/>
<dbReference type="EMBL" id="AYKW01000068">
    <property type="protein sequence ID" value="PIL23606.1"/>
    <property type="molecule type" value="Genomic_DNA"/>
</dbReference>
<evidence type="ECO:0000313" key="2">
    <source>
        <dbReference type="Proteomes" id="UP000230002"/>
    </source>
</evidence>
<dbReference type="Proteomes" id="UP000230002">
    <property type="component" value="Unassembled WGS sequence"/>
</dbReference>
<name>A0A2G8RQ26_9APHY</name>
<dbReference type="AlphaFoldDB" id="A0A2G8RQ26"/>
<accession>A0A2G8RQ26</accession>
<reference evidence="1 2" key="1">
    <citation type="journal article" date="2015" name="Sci. Rep.">
        <title>Chromosome-level genome map provides insights into diverse defense mechanisms in the medicinal fungus Ganoderma sinense.</title>
        <authorList>
            <person name="Zhu Y."/>
            <person name="Xu J."/>
            <person name="Sun C."/>
            <person name="Zhou S."/>
            <person name="Xu H."/>
            <person name="Nelson D.R."/>
            <person name="Qian J."/>
            <person name="Song J."/>
            <person name="Luo H."/>
            <person name="Xiang L."/>
            <person name="Li Y."/>
            <person name="Xu Z."/>
            <person name="Ji A."/>
            <person name="Wang L."/>
            <person name="Lu S."/>
            <person name="Hayward A."/>
            <person name="Sun W."/>
            <person name="Li X."/>
            <person name="Schwartz D.C."/>
            <person name="Wang Y."/>
            <person name="Chen S."/>
        </authorList>
    </citation>
    <scope>NUCLEOTIDE SEQUENCE [LARGE SCALE GENOMIC DNA]</scope>
    <source>
        <strain evidence="1 2">ZZ0214-1</strain>
    </source>
</reference>
<sequence>MIWNRRGREDGRVAGMEGTRRTTGREILVRQKSSRRFATGDRRFDAIWVTCWAVAHFERRTLQRCRAACFHRAAEWLWGVWQMFARGPGCWMEMLGYVVEAGGGG</sequence>
<keyword evidence="2" id="KW-1185">Reference proteome</keyword>
<comment type="caution">
    <text evidence="1">The sequence shown here is derived from an EMBL/GenBank/DDBJ whole genome shotgun (WGS) entry which is preliminary data.</text>
</comment>
<evidence type="ECO:0000313" key="1">
    <source>
        <dbReference type="EMBL" id="PIL23606.1"/>
    </source>
</evidence>
<gene>
    <name evidence="1" type="ORF">GSI_14919</name>
</gene>